<dbReference type="RefSeq" id="XP_024680398.1">
    <property type="nucleotide sequence ID" value="XM_024821459.1"/>
</dbReference>
<evidence type="ECO:0000313" key="3">
    <source>
        <dbReference type="Proteomes" id="UP000234474"/>
    </source>
</evidence>
<evidence type="ECO:0000256" key="1">
    <source>
        <dbReference type="SAM" id="Phobius"/>
    </source>
</evidence>
<dbReference type="Proteomes" id="UP000234474">
    <property type="component" value="Unassembled WGS sequence"/>
</dbReference>
<keyword evidence="1" id="KW-0472">Membrane</keyword>
<sequence>MKVSECLVSNFISFVCINPSCVSFSFGLGLGLGYVLFCFVSPSGFKLARSSGLSSKEGNSIVTSILVNVYV</sequence>
<comment type="caution">
    <text evidence="2">The sequence shown here is derived from an EMBL/GenBank/DDBJ whole genome shotgun (WGS) entry which is preliminary data.</text>
</comment>
<protein>
    <submittedName>
        <fullName evidence="2">Uncharacterized protein</fullName>
    </submittedName>
</protein>
<proteinExistence type="predicted"/>
<feature type="transmembrane region" description="Helical" evidence="1">
    <location>
        <begin position="12"/>
        <end position="40"/>
    </location>
</feature>
<reference evidence="3" key="1">
    <citation type="journal article" date="2018" name="Proc. Natl. Acad. Sci. U.S.A.">
        <title>Linking secondary metabolites to gene clusters through genome sequencing of six diverse Aspergillus species.</title>
        <authorList>
            <person name="Kaerboelling I."/>
            <person name="Vesth T.C."/>
            <person name="Frisvad J.C."/>
            <person name="Nybo J.L."/>
            <person name="Theobald S."/>
            <person name="Kuo A."/>
            <person name="Bowyer P."/>
            <person name="Matsuda Y."/>
            <person name="Mondo S."/>
            <person name="Lyhne E.K."/>
            <person name="Kogle M.E."/>
            <person name="Clum A."/>
            <person name="Lipzen A."/>
            <person name="Salamov A."/>
            <person name="Ngan C.Y."/>
            <person name="Daum C."/>
            <person name="Chiniquy J."/>
            <person name="Barry K."/>
            <person name="LaButti K."/>
            <person name="Haridas S."/>
            <person name="Simmons B.A."/>
            <person name="Magnuson J.K."/>
            <person name="Mortensen U.H."/>
            <person name="Larsen T.O."/>
            <person name="Grigoriev I.V."/>
            <person name="Baker S.E."/>
            <person name="Andersen M.R."/>
        </authorList>
    </citation>
    <scope>NUCLEOTIDE SEQUENCE [LARGE SCALE GENOMIC DNA]</scope>
    <source>
        <strain evidence="3">IBT 16806</strain>
    </source>
</reference>
<keyword evidence="3" id="KW-1185">Reference proteome</keyword>
<gene>
    <name evidence="2" type="ORF">P174DRAFT_250220</name>
</gene>
<keyword evidence="1" id="KW-1133">Transmembrane helix</keyword>
<organism evidence="2 3">
    <name type="scientific">Aspergillus novofumigatus (strain IBT 16806)</name>
    <dbReference type="NCBI Taxonomy" id="1392255"/>
    <lineage>
        <taxon>Eukaryota</taxon>
        <taxon>Fungi</taxon>
        <taxon>Dikarya</taxon>
        <taxon>Ascomycota</taxon>
        <taxon>Pezizomycotina</taxon>
        <taxon>Eurotiomycetes</taxon>
        <taxon>Eurotiomycetidae</taxon>
        <taxon>Eurotiales</taxon>
        <taxon>Aspergillaceae</taxon>
        <taxon>Aspergillus</taxon>
        <taxon>Aspergillus subgen. Fumigati</taxon>
    </lineage>
</organism>
<dbReference type="VEuPathDB" id="FungiDB:P174DRAFT_250220"/>
<accession>A0A2I1C2I9</accession>
<keyword evidence="1" id="KW-0812">Transmembrane</keyword>
<dbReference type="EMBL" id="MSZS01000006">
    <property type="protein sequence ID" value="PKX91803.1"/>
    <property type="molecule type" value="Genomic_DNA"/>
</dbReference>
<name>A0A2I1C2I9_ASPN1</name>
<evidence type="ECO:0000313" key="2">
    <source>
        <dbReference type="EMBL" id="PKX91803.1"/>
    </source>
</evidence>
<dbReference type="AlphaFoldDB" id="A0A2I1C2I9"/>
<dbReference type="GeneID" id="36528785"/>